<evidence type="ECO:0000313" key="3">
    <source>
        <dbReference type="Proteomes" id="UP000525686"/>
    </source>
</evidence>
<comment type="caution">
    <text evidence="2">The sequence shown here is derived from an EMBL/GenBank/DDBJ whole genome shotgun (WGS) entry which is preliminary data.</text>
</comment>
<dbReference type="Proteomes" id="UP000525686">
    <property type="component" value="Unassembled WGS sequence"/>
</dbReference>
<proteinExistence type="predicted"/>
<dbReference type="RefSeq" id="WP_181353132.1">
    <property type="nucleotide sequence ID" value="NZ_JABJWZ010000001.1"/>
</dbReference>
<feature type="region of interest" description="Disordered" evidence="1">
    <location>
        <begin position="47"/>
        <end position="120"/>
    </location>
</feature>
<sequence length="120" mass="14215">MPERNTRHQRHRAQIRIPQTRPRRRMQQPARANSKLNQVAALVEERPQRIRPLPPREPAHLTTRQPQRTARQRHQPTGRDRLPHPLLRHAERDRSIFDQHQFAGHTPPPGVEQPETGDYD</sequence>
<dbReference type="EMBL" id="JABJWZ010000001">
    <property type="protein sequence ID" value="MBB1251762.1"/>
    <property type="molecule type" value="Genomic_DNA"/>
</dbReference>
<gene>
    <name evidence="2" type="ORF">H3146_00045</name>
</gene>
<organism evidence="2 3">
    <name type="scientific">Streptomyces alkaliterrae</name>
    <dbReference type="NCBI Taxonomy" id="2213162"/>
    <lineage>
        <taxon>Bacteria</taxon>
        <taxon>Bacillati</taxon>
        <taxon>Actinomycetota</taxon>
        <taxon>Actinomycetes</taxon>
        <taxon>Kitasatosporales</taxon>
        <taxon>Streptomycetaceae</taxon>
        <taxon>Streptomyces</taxon>
    </lineage>
</organism>
<feature type="compositionally biased region" description="Basic and acidic residues" evidence="1">
    <location>
        <begin position="77"/>
        <end position="97"/>
    </location>
</feature>
<name>A0A7W3WG53_9ACTN</name>
<protein>
    <submittedName>
        <fullName evidence="2">Uncharacterized protein</fullName>
    </submittedName>
</protein>
<evidence type="ECO:0000313" key="2">
    <source>
        <dbReference type="EMBL" id="MBB1251762.1"/>
    </source>
</evidence>
<dbReference type="AlphaFoldDB" id="A0A7W3WG53"/>
<reference evidence="3" key="1">
    <citation type="submission" date="2020-05" db="EMBL/GenBank/DDBJ databases">
        <title>Classification of alakaliphilic streptomycetes isolated from an alkaline soil next to Lonar Crater, India and a proposal for the recognition of Streptomyces alkaliterrae sp. nov.</title>
        <authorList>
            <person name="Golinska P."/>
        </authorList>
    </citation>
    <scope>NUCLEOTIDE SEQUENCE [LARGE SCALE GENOMIC DNA]</scope>
    <source>
        <strain evidence="3">OF3</strain>
    </source>
</reference>
<evidence type="ECO:0000256" key="1">
    <source>
        <dbReference type="SAM" id="MobiDB-lite"/>
    </source>
</evidence>
<accession>A0A7W3WG53</accession>